<dbReference type="Proteomes" id="UP000593560">
    <property type="component" value="Unassembled WGS sequence"/>
</dbReference>
<keyword evidence="3" id="KW-1185">Reference proteome</keyword>
<reference evidence="2 3" key="1">
    <citation type="journal article" date="2019" name="Genome Biol. Evol.">
        <title>Insights into the evolution of the New World diploid cottons (Gossypium, subgenus Houzingenia) based on genome sequencing.</title>
        <authorList>
            <person name="Grover C.E."/>
            <person name="Arick M.A. 2nd"/>
            <person name="Thrash A."/>
            <person name="Conover J.L."/>
            <person name="Sanders W.S."/>
            <person name="Peterson D.G."/>
            <person name="Frelichowski J.E."/>
            <person name="Scheffler J.A."/>
            <person name="Scheffler B.E."/>
            <person name="Wendel J.F."/>
        </authorList>
    </citation>
    <scope>NUCLEOTIDE SEQUENCE [LARGE SCALE GENOMIC DNA]</scope>
    <source>
        <strain evidence="2">0</strain>
        <tissue evidence="2">Leaf</tissue>
    </source>
</reference>
<name>A0A7J9GQ95_9ROSI</name>
<feature type="region of interest" description="Disordered" evidence="1">
    <location>
        <begin position="159"/>
        <end position="206"/>
    </location>
</feature>
<sequence length="238" mass="26514">MEYATLNNVEEIGGITMLRYKLFANDQVEPKPKVSWVKSQPETGKFVEFHLEAMNFISSVWLTMRIKLVKRISPPVVNCGNGQDVDHAGEICRRLKIDKEGFLPTFASRGNRKERFVDQVVDPEVLAKGFGSLPDDSCFILLSPENIVVAVVPAVPQHRGKKVQRRSDIPPETDDSTVDENGQKVQTKGTTKASYKSTLMGSSSTPTQLDKIEDIFELHDGHVITEVVDGIPSIKFSE</sequence>
<dbReference type="OrthoDB" id="998778at2759"/>
<gene>
    <name evidence="2" type="ORF">Gohar_010250</name>
</gene>
<organism evidence="2 3">
    <name type="scientific">Gossypium harknessii</name>
    <dbReference type="NCBI Taxonomy" id="34285"/>
    <lineage>
        <taxon>Eukaryota</taxon>
        <taxon>Viridiplantae</taxon>
        <taxon>Streptophyta</taxon>
        <taxon>Embryophyta</taxon>
        <taxon>Tracheophyta</taxon>
        <taxon>Spermatophyta</taxon>
        <taxon>Magnoliopsida</taxon>
        <taxon>eudicotyledons</taxon>
        <taxon>Gunneridae</taxon>
        <taxon>Pentapetalae</taxon>
        <taxon>rosids</taxon>
        <taxon>malvids</taxon>
        <taxon>Malvales</taxon>
        <taxon>Malvaceae</taxon>
        <taxon>Malvoideae</taxon>
        <taxon>Gossypium</taxon>
    </lineage>
</organism>
<evidence type="ECO:0000313" key="2">
    <source>
        <dbReference type="EMBL" id="MBA0799756.1"/>
    </source>
</evidence>
<dbReference type="EMBL" id="JABFAD010000006">
    <property type="protein sequence ID" value="MBA0799756.1"/>
    <property type="molecule type" value="Genomic_DNA"/>
</dbReference>
<evidence type="ECO:0000313" key="3">
    <source>
        <dbReference type="Proteomes" id="UP000593560"/>
    </source>
</evidence>
<comment type="caution">
    <text evidence="2">The sequence shown here is derived from an EMBL/GenBank/DDBJ whole genome shotgun (WGS) entry which is preliminary data.</text>
</comment>
<accession>A0A7J9GQ95</accession>
<feature type="compositionally biased region" description="Polar residues" evidence="1">
    <location>
        <begin position="179"/>
        <end position="206"/>
    </location>
</feature>
<dbReference type="AlphaFoldDB" id="A0A7J9GQ95"/>
<protein>
    <submittedName>
        <fullName evidence="2">Uncharacterized protein</fullName>
    </submittedName>
</protein>
<proteinExistence type="predicted"/>
<evidence type="ECO:0000256" key="1">
    <source>
        <dbReference type="SAM" id="MobiDB-lite"/>
    </source>
</evidence>